<dbReference type="SUPFAM" id="SSF51161">
    <property type="entry name" value="Trimeric LpxA-like enzymes"/>
    <property type="match status" value="1"/>
</dbReference>
<keyword evidence="5 7" id="KW-0012">Acyltransferase</keyword>
<dbReference type="Pfam" id="PF13720">
    <property type="entry name" value="Acetyltransf_11"/>
    <property type="match status" value="1"/>
</dbReference>
<name>A0A0P0M5N3_PHOVU</name>
<dbReference type="GO" id="GO:0008780">
    <property type="term" value="F:acyl-[acyl-carrier-protein]-UDP-N-acetylglucosamine O-acyltransferase activity"/>
    <property type="evidence" value="ECO:0007669"/>
    <property type="project" value="UniProtKB-EC"/>
</dbReference>
<reference evidence="7 8" key="2">
    <citation type="journal article" date="2016" name="Genome Biol. Evol.">
        <title>Extensive mobilome-driven genome diversification in mouse gut-associated Bacteroides vulgatus mpk.</title>
        <authorList>
            <person name="Lange A."/>
            <person name="Beier S."/>
            <person name="Steimle A."/>
            <person name="Autenrieth I.B."/>
            <person name="Huson D.H."/>
            <person name="Frick J.S."/>
        </authorList>
    </citation>
    <scope>NUCLEOTIDE SEQUENCE [LARGE SCALE GENOMIC DNA]</scope>
    <source>
        <strain evidence="8">mpk</strain>
    </source>
</reference>
<dbReference type="Gene3D" id="1.20.1180.10">
    <property type="entry name" value="Udp N-acetylglucosamine O-acyltransferase, C-terminal domain"/>
    <property type="match status" value="1"/>
</dbReference>
<dbReference type="Proteomes" id="UP000061587">
    <property type="component" value="Chromosome"/>
</dbReference>
<dbReference type="InterPro" id="IPR001451">
    <property type="entry name" value="Hexapep"/>
</dbReference>
<evidence type="ECO:0000259" key="6">
    <source>
        <dbReference type="Pfam" id="PF13720"/>
    </source>
</evidence>
<dbReference type="PIRSF" id="PIRSF000456">
    <property type="entry name" value="UDP-GlcNAc_acltr"/>
    <property type="match status" value="1"/>
</dbReference>
<keyword evidence="4" id="KW-0443">Lipid metabolism</keyword>
<proteinExistence type="predicted"/>
<dbReference type="PATRIC" id="fig|821.40.peg.4727"/>
<dbReference type="GO" id="GO:0009245">
    <property type="term" value="P:lipid A biosynthetic process"/>
    <property type="evidence" value="ECO:0007669"/>
    <property type="project" value="UniProtKB-KW"/>
</dbReference>
<dbReference type="EC" id="2.3.1.129" evidence="7"/>
<dbReference type="InterPro" id="IPR029098">
    <property type="entry name" value="Acetyltransf_C"/>
</dbReference>
<dbReference type="CDD" id="cd03351">
    <property type="entry name" value="LbH_UDP-GlcNAc_AT"/>
    <property type="match status" value="1"/>
</dbReference>
<evidence type="ECO:0000256" key="4">
    <source>
        <dbReference type="ARBA" id="ARBA00023098"/>
    </source>
</evidence>
<evidence type="ECO:0000313" key="7">
    <source>
        <dbReference type="EMBL" id="ALK86497.1"/>
    </source>
</evidence>
<dbReference type="NCBIfam" id="NF003657">
    <property type="entry name" value="PRK05289.1"/>
    <property type="match status" value="1"/>
</dbReference>
<dbReference type="AlphaFoldDB" id="A0A0P0M5N3"/>
<dbReference type="InterPro" id="IPR011004">
    <property type="entry name" value="Trimer_LpxA-like_sf"/>
</dbReference>
<reference evidence="8" key="1">
    <citation type="submission" date="2015-10" db="EMBL/GenBank/DDBJ databases">
        <title>Extensive mobilome-driven genome diversification in gut-associated Bacteroides vulgatus mpk.</title>
        <authorList>
            <person name="Beier S."/>
            <person name="Lange A."/>
            <person name="Huson D.H."/>
            <person name="Frick J.-S."/>
            <person name="Autenrieth I.B."/>
        </authorList>
    </citation>
    <scope>NUCLEOTIDE SEQUENCE [LARGE SCALE GENOMIC DNA]</scope>
    <source>
        <strain evidence="8">mpk</strain>
    </source>
</reference>
<dbReference type="PANTHER" id="PTHR43480:SF1">
    <property type="entry name" value="ACYL-[ACYL-CARRIER-PROTEIN]--UDP-N-ACETYLGLUCOSAMINE O-ACYLTRANSFERASE, MITOCHONDRIAL-RELATED"/>
    <property type="match status" value="1"/>
</dbReference>
<feature type="domain" description="UDP N-acetylglucosamine O-acyltransferase C-terminal" evidence="6">
    <location>
        <begin position="175"/>
        <end position="256"/>
    </location>
</feature>
<evidence type="ECO:0000256" key="3">
    <source>
        <dbReference type="ARBA" id="ARBA00022679"/>
    </source>
</evidence>
<dbReference type="InterPro" id="IPR037157">
    <property type="entry name" value="Acetyltransf_C_sf"/>
</dbReference>
<keyword evidence="2" id="KW-0441">Lipid A biosynthesis</keyword>
<dbReference type="Pfam" id="PF00132">
    <property type="entry name" value="Hexapep"/>
    <property type="match status" value="2"/>
</dbReference>
<accession>A0A0P0M5N3</accession>
<dbReference type="OMA" id="HIAHECE"/>
<keyword evidence="1" id="KW-0444">Lipid biosynthesis</keyword>
<dbReference type="InterPro" id="IPR010137">
    <property type="entry name" value="Lipid_A_LpxA"/>
</dbReference>
<evidence type="ECO:0000313" key="8">
    <source>
        <dbReference type="Proteomes" id="UP000061587"/>
    </source>
</evidence>
<dbReference type="EMBL" id="CP013020">
    <property type="protein sequence ID" value="ALK86497.1"/>
    <property type="molecule type" value="Genomic_DNA"/>
</dbReference>
<dbReference type="Gene3D" id="2.160.10.10">
    <property type="entry name" value="Hexapeptide repeat proteins"/>
    <property type="match status" value="1"/>
</dbReference>
<evidence type="ECO:0000256" key="5">
    <source>
        <dbReference type="ARBA" id="ARBA00023315"/>
    </source>
</evidence>
<gene>
    <name evidence="7" type="ORF">BvMPK_3945</name>
</gene>
<sequence>MNMISPLAYVDPSAKIGKNVTIHPFAYIDKNVEIGDDNVIMPNASIMSGARIGNGNTIYNGAVIAATPQDFKYTGDDTIARIGNNNTIRENAVIIRATFAGDETVVGSGNFIMQGARISHDVTIGNNCIIGNGSQVSGCCVVEDYAILTSNVLMQGKTRLGTYAAVQGGCRFTKDIPPYCVAAHEPTAFYSINTTVLQHEGFSETVIKHIAHAFRILYKVNTSTEDALRRIEEQVPSSPEIVHLIEFVRSSKLGIIK</sequence>
<dbReference type="GO" id="GO:0016020">
    <property type="term" value="C:membrane"/>
    <property type="evidence" value="ECO:0007669"/>
    <property type="project" value="GOC"/>
</dbReference>
<organism evidence="7 8">
    <name type="scientific">Phocaeicola vulgatus</name>
    <name type="common">Bacteroides vulgatus</name>
    <dbReference type="NCBI Taxonomy" id="821"/>
    <lineage>
        <taxon>Bacteria</taxon>
        <taxon>Pseudomonadati</taxon>
        <taxon>Bacteroidota</taxon>
        <taxon>Bacteroidia</taxon>
        <taxon>Bacteroidales</taxon>
        <taxon>Bacteroidaceae</taxon>
        <taxon>Phocaeicola</taxon>
    </lineage>
</organism>
<evidence type="ECO:0000256" key="2">
    <source>
        <dbReference type="ARBA" id="ARBA00022556"/>
    </source>
</evidence>
<protein>
    <submittedName>
        <fullName evidence="7">Acyl-[acyl-carrier-protein]--UDP-N-acetylglucosamine O-acyltransferase</fullName>
        <ecNumber evidence="7">2.3.1.129</ecNumber>
    </submittedName>
</protein>
<evidence type="ECO:0000256" key="1">
    <source>
        <dbReference type="ARBA" id="ARBA00022516"/>
    </source>
</evidence>
<dbReference type="PANTHER" id="PTHR43480">
    <property type="entry name" value="ACYL-[ACYL-CARRIER-PROTEIN]--UDP-N-ACETYLGLUCOSAMINE O-ACYLTRANSFERASE"/>
    <property type="match status" value="1"/>
</dbReference>
<keyword evidence="3 7" id="KW-0808">Transferase</keyword>